<keyword evidence="3" id="KW-0418">Kinase</keyword>
<reference evidence="3" key="1">
    <citation type="journal article" date="2023" name="Mol. Phylogenet. Evol.">
        <title>Genome-scale phylogeny and comparative genomics of the fungal order Sordariales.</title>
        <authorList>
            <person name="Hensen N."/>
            <person name="Bonometti L."/>
            <person name="Westerberg I."/>
            <person name="Brannstrom I.O."/>
            <person name="Guillou S."/>
            <person name="Cros-Aarteil S."/>
            <person name="Calhoun S."/>
            <person name="Haridas S."/>
            <person name="Kuo A."/>
            <person name="Mondo S."/>
            <person name="Pangilinan J."/>
            <person name="Riley R."/>
            <person name="LaButti K."/>
            <person name="Andreopoulos B."/>
            <person name="Lipzen A."/>
            <person name="Chen C."/>
            <person name="Yan M."/>
            <person name="Daum C."/>
            <person name="Ng V."/>
            <person name="Clum A."/>
            <person name="Steindorff A."/>
            <person name="Ohm R.A."/>
            <person name="Martin F."/>
            <person name="Silar P."/>
            <person name="Natvig D.O."/>
            <person name="Lalanne C."/>
            <person name="Gautier V."/>
            <person name="Ament-Velasquez S.L."/>
            <person name="Kruys A."/>
            <person name="Hutchinson M.I."/>
            <person name="Powell A.J."/>
            <person name="Barry K."/>
            <person name="Miller A.N."/>
            <person name="Grigoriev I.V."/>
            <person name="Debuchy R."/>
            <person name="Gladieux P."/>
            <person name="Hiltunen Thoren M."/>
            <person name="Johannesson H."/>
        </authorList>
    </citation>
    <scope>NUCLEOTIDE SEQUENCE</scope>
    <source>
        <strain evidence="3">CBS 538.74</strain>
    </source>
</reference>
<dbReference type="SMART" id="SM00220">
    <property type="entry name" value="S_TKc"/>
    <property type="match status" value="1"/>
</dbReference>
<evidence type="ECO:0000313" key="3">
    <source>
        <dbReference type="EMBL" id="KAK4150180.1"/>
    </source>
</evidence>
<evidence type="ECO:0000313" key="4">
    <source>
        <dbReference type="Proteomes" id="UP001302745"/>
    </source>
</evidence>
<dbReference type="Gene3D" id="1.10.510.10">
    <property type="entry name" value="Transferase(Phosphotransferase) domain 1"/>
    <property type="match status" value="1"/>
</dbReference>
<sequence>MWWDDDTVEQTVTKQFVSNRLIPQEADRLDQPLSFGDSLTDCTYWEWIDEKAKKIFLVLADLGLPEKIFGLIDNSFDDEDLPIAFDEVARLALTSSKDEKTERKFYNRQFHYLWRRLDKGEHVDYEDDEVIPLDVADKKHAAKENHHVDRVTLPNQPSTMLSRCRVPLGPGHLSWAEFIGEINGIRDVQNEHLLSYWASYTHQGYGYILFTAAPEFSLKSLFTTMPSCLKNLDKKVRRRTVLYWVRCLVDTVCFFHNRDLSHGNIKPSTVMFSNDNLVFFSGFTRFHADILKGVTDNTSFDKEAYDYAAPEKLFKPASSPPTSISRSSGHSNNPTTIAQAPAPDPNHQAADIFSLGCVILELLSLLFKKHGRPFAAHRAAKRRSAGRGGAVPDSSFHKNLDQLESWMVQRVRDASKKDDPVFRGIKPILHVVEQMLSYDPLERPTANEVQTKMYQILAESCGILEPHCADRWDFGMEGLTLGSSPLTSASSSGSMPIQAARKSGSQDGELERSGNRGSGGSFRTAASSSQEAETERPVTRARNGSTDSEKSLRHFFSRDKTNQAKYGSQLRVTF</sequence>
<organism evidence="3 4">
    <name type="scientific">Chaetomidium leptoderma</name>
    <dbReference type="NCBI Taxonomy" id="669021"/>
    <lineage>
        <taxon>Eukaryota</taxon>
        <taxon>Fungi</taxon>
        <taxon>Dikarya</taxon>
        <taxon>Ascomycota</taxon>
        <taxon>Pezizomycotina</taxon>
        <taxon>Sordariomycetes</taxon>
        <taxon>Sordariomycetidae</taxon>
        <taxon>Sordariales</taxon>
        <taxon>Chaetomiaceae</taxon>
        <taxon>Chaetomidium</taxon>
    </lineage>
</organism>
<gene>
    <name evidence="3" type="ORF">C8A00DRAFT_37215</name>
</gene>
<accession>A0AAN6VGQ1</accession>
<dbReference type="GO" id="GO:0004672">
    <property type="term" value="F:protein kinase activity"/>
    <property type="evidence" value="ECO:0007669"/>
    <property type="project" value="InterPro"/>
</dbReference>
<comment type="caution">
    <text evidence="3">The sequence shown here is derived from an EMBL/GenBank/DDBJ whole genome shotgun (WGS) entry which is preliminary data.</text>
</comment>
<dbReference type="InterPro" id="IPR053083">
    <property type="entry name" value="TF_kinase-domain_protein"/>
</dbReference>
<dbReference type="InterPro" id="IPR011009">
    <property type="entry name" value="Kinase-like_dom_sf"/>
</dbReference>
<proteinExistence type="predicted"/>
<feature type="region of interest" description="Disordered" evidence="1">
    <location>
        <begin position="316"/>
        <end position="344"/>
    </location>
</feature>
<dbReference type="PROSITE" id="PS50011">
    <property type="entry name" value="PROTEIN_KINASE_DOM"/>
    <property type="match status" value="1"/>
</dbReference>
<dbReference type="PANTHER" id="PTHR44305">
    <property type="entry name" value="SI:DKEY-192D15.2-RELATED"/>
    <property type="match status" value="1"/>
</dbReference>
<dbReference type="Proteomes" id="UP001302745">
    <property type="component" value="Unassembled WGS sequence"/>
</dbReference>
<feature type="compositionally biased region" description="Low complexity" evidence="1">
    <location>
        <begin position="485"/>
        <end position="494"/>
    </location>
</feature>
<evidence type="ECO:0000256" key="1">
    <source>
        <dbReference type="SAM" id="MobiDB-lite"/>
    </source>
</evidence>
<name>A0AAN6VGQ1_9PEZI</name>
<dbReference type="GO" id="GO:0005524">
    <property type="term" value="F:ATP binding"/>
    <property type="evidence" value="ECO:0007669"/>
    <property type="project" value="InterPro"/>
</dbReference>
<keyword evidence="3" id="KW-0808">Transferase</keyword>
<evidence type="ECO:0000259" key="2">
    <source>
        <dbReference type="PROSITE" id="PS50011"/>
    </source>
</evidence>
<reference evidence="3" key="2">
    <citation type="submission" date="2023-05" db="EMBL/GenBank/DDBJ databases">
        <authorList>
            <consortium name="Lawrence Berkeley National Laboratory"/>
            <person name="Steindorff A."/>
            <person name="Hensen N."/>
            <person name="Bonometti L."/>
            <person name="Westerberg I."/>
            <person name="Brannstrom I.O."/>
            <person name="Guillou S."/>
            <person name="Cros-Aarteil S."/>
            <person name="Calhoun S."/>
            <person name="Haridas S."/>
            <person name="Kuo A."/>
            <person name="Mondo S."/>
            <person name="Pangilinan J."/>
            <person name="Riley R."/>
            <person name="Labutti K."/>
            <person name="Andreopoulos B."/>
            <person name="Lipzen A."/>
            <person name="Chen C."/>
            <person name="Yanf M."/>
            <person name="Daum C."/>
            <person name="Ng V."/>
            <person name="Clum A."/>
            <person name="Ohm R."/>
            <person name="Martin F."/>
            <person name="Silar P."/>
            <person name="Natvig D."/>
            <person name="Lalanne C."/>
            <person name="Gautier V."/>
            <person name="Ament-Velasquez S.L."/>
            <person name="Kruys A."/>
            <person name="Hutchinson M.I."/>
            <person name="Powell A.J."/>
            <person name="Barry K."/>
            <person name="Miller A.N."/>
            <person name="Grigoriev I.V."/>
            <person name="Debuchy R."/>
            <person name="Gladieux P."/>
            <person name="Thoren M.H."/>
            <person name="Johannesson H."/>
        </authorList>
    </citation>
    <scope>NUCLEOTIDE SEQUENCE</scope>
    <source>
        <strain evidence="3">CBS 538.74</strain>
    </source>
</reference>
<feature type="compositionally biased region" description="Low complexity" evidence="1">
    <location>
        <begin position="316"/>
        <end position="331"/>
    </location>
</feature>
<feature type="region of interest" description="Disordered" evidence="1">
    <location>
        <begin position="485"/>
        <end position="560"/>
    </location>
</feature>
<dbReference type="PANTHER" id="PTHR44305:SF24">
    <property type="entry name" value="TYROSINE-PROTEIN KINASE C03B1.5-RELATED"/>
    <property type="match status" value="1"/>
</dbReference>
<dbReference type="InterPro" id="IPR000719">
    <property type="entry name" value="Prot_kinase_dom"/>
</dbReference>
<dbReference type="EMBL" id="MU857090">
    <property type="protein sequence ID" value="KAK4150180.1"/>
    <property type="molecule type" value="Genomic_DNA"/>
</dbReference>
<feature type="compositionally biased region" description="Basic and acidic residues" evidence="1">
    <location>
        <begin position="547"/>
        <end position="560"/>
    </location>
</feature>
<dbReference type="AlphaFoldDB" id="A0AAN6VGQ1"/>
<keyword evidence="4" id="KW-1185">Reference proteome</keyword>
<dbReference type="SUPFAM" id="SSF56112">
    <property type="entry name" value="Protein kinase-like (PK-like)"/>
    <property type="match status" value="1"/>
</dbReference>
<protein>
    <submittedName>
        <fullName evidence="3">Kinase-like domain-containing protein</fullName>
    </submittedName>
</protein>
<feature type="domain" description="Protein kinase" evidence="2">
    <location>
        <begin position="99"/>
        <end position="457"/>
    </location>
</feature>